<dbReference type="GO" id="GO:0004896">
    <property type="term" value="F:cytokine receptor activity"/>
    <property type="evidence" value="ECO:0007669"/>
    <property type="project" value="TreeGrafter"/>
</dbReference>
<keyword evidence="4 9" id="KW-1133">Transmembrane helix</keyword>
<sequence length="634" mass="73496">MENICRTLTTLFYITFHSLLMTEGSNYCFPYSGHPINKTVTRLWDSLECYTDFSTQVTCTWTESKHAKKFVNMRLCTSEEEPVCHVCQPKELIEESEENVKWKCVHKTQSKFRYLSQLEYAFSPDQNLTIEMKLSSEESLQDEQRRPELYATEHDYYLHMSDASKHLFLGDPSAGILQCEVQYREDTKTWEESSTGECKDSWGSISKDHVLGARYLARMRVNTDFNEQGWSNWSSEILLEPKETGNNDGNPQNLRCFLHETNVLKCSWVVRKEIMDSVSFKLSFEQNETSEGVCYPQCSEMAQNLPYQLCRCTIKSVHLNPHILSVVRVQSENEVKHCSACDNVRLPPRKLLLQELNDGDVLFNWTSDAEETQNFKKYYELCYWSDDDYPLDENNSQPLNCSTNVREIAYNKHPEIKLKLDTDLKPQTRYHAMLRMRVKSDKGCFNGPWGEWSNIETWKTKKVFQIWWILVIIIPCCIVLIICGAIGVKHLARYWKKWLENIPDPKKSCLIVNFQQKMEKSSSIFTKHHPYEEIFSACSTIPDSSFVPKDITDCESDEATPSSTHSGQVHENKTYCFLPEETDHEVVESGYQAFSELVNDLNHEDSGMSAITISSFDGPYLLYPTSPEDHSLSM</sequence>
<dbReference type="Proteomes" id="UP000694569">
    <property type="component" value="Unplaced"/>
</dbReference>
<dbReference type="PANTHER" id="PTHR23037:SF22">
    <property type="entry name" value="CYTOKINE RECEPTOR COMMON SUBUNIT BETA"/>
    <property type="match status" value="1"/>
</dbReference>
<evidence type="ECO:0000256" key="2">
    <source>
        <dbReference type="ARBA" id="ARBA00022692"/>
    </source>
</evidence>
<dbReference type="Ensembl" id="ENSLLET00000007336.1">
    <property type="protein sequence ID" value="ENSLLEP00000007046.1"/>
    <property type="gene ID" value="ENSLLEG00000004459.1"/>
</dbReference>
<organism evidence="12 13">
    <name type="scientific">Leptobrachium leishanense</name>
    <name type="common">Leishan spiny toad</name>
    <dbReference type="NCBI Taxonomy" id="445787"/>
    <lineage>
        <taxon>Eukaryota</taxon>
        <taxon>Metazoa</taxon>
        <taxon>Chordata</taxon>
        <taxon>Craniata</taxon>
        <taxon>Vertebrata</taxon>
        <taxon>Euteleostomi</taxon>
        <taxon>Amphibia</taxon>
        <taxon>Batrachia</taxon>
        <taxon>Anura</taxon>
        <taxon>Pelobatoidea</taxon>
        <taxon>Megophryidae</taxon>
        <taxon>Leptobrachium</taxon>
    </lineage>
</organism>
<dbReference type="InterPro" id="IPR003961">
    <property type="entry name" value="FN3_dom"/>
</dbReference>
<dbReference type="InterPro" id="IPR036116">
    <property type="entry name" value="FN3_sf"/>
</dbReference>
<dbReference type="InterPro" id="IPR048668">
    <property type="entry name" value="IL3RB_N"/>
</dbReference>
<dbReference type="Pfam" id="PF21460">
    <property type="entry name" value="IL3Rb_N"/>
    <property type="match status" value="1"/>
</dbReference>
<dbReference type="Gene3D" id="2.60.40.10">
    <property type="entry name" value="Immunoglobulins"/>
    <property type="match status" value="4"/>
</dbReference>
<feature type="transmembrane region" description="Helical" evidence="9">
    <location>
        <begin position="466"/>
        <end position="488"/>
    </location>
</feature>
<evidence type="ECO:0000259" key="11">
    <source>
        <dbReference type="Pfam" id="PF21460"/>
    </source>
</evidence>
<keyword evidence="6" id="KW-1015">Disulfide bond</keyword>
<evidence type="ECO:0000256" key="5">
    <source>
        <dbReference type="ARBA" id="ARBA00023136"/>
    </source>
</evidence>
<evidence type="ECO:0000313" key="13">
    <source>
        <dbReference type="Proteomes" id="UP000694569"/>
    </source>
</evidence>
<dbReference type="GeneTree" id="ENSGT00510000048963"/>
<keyword evidence="5 9" id="KW-0472">Membrane</keyword>
<accession>A0A8C5M2W0</accession>
<dbReference type="InterPro" id="IPR013783">
    <property type="entry name" value="Ig-like_fold"/>
</dbReference>
<evidence type="ECO:0000256" key="4">
    <source>
        <dbReference type="ARBA" id="ARBA00022989"/>
    </source>
</evidence>
<feature type="signal peptide" evidence="10">
    <location>
        <begin position="1"/>
        <end position="24"/>
    </location>
</feature>
<keyword evidence="8" id="KW-0325">Glycoprotein</keyword>
<evidence type="ECO:0000256" key="3">
    <source>
        <dbReference type="ARBA" id="ARBA00022729"/>
    </source>
</evidence>
<keyword evidence="7" id="KW-0675">Receptor</keyword>
<proteinExistence type="predicted"/>
<evidence type="ECO:0000256" key="1">
    <source>
        <dbReference type="ARBA" id="ARBA00004479"/>
    </source>
</evidence>
<dbReference type="SUPFAM" id="SSF49265">
    <property type="entry name" value="Fibronectin type III"/>
    <property type="match status" value="3"/>
</dbReference>
<evidence type="ECO:0000256" key="9">
    <source>
        <dbReference type="SAM" id="Phobius"/>
    </source>
</evidence>
<evidence type="ECO:0000256" key="8">
    <source>
        <dbReference type="ARBA" id="ARBA00023180"/>
    </source>
</evidence>
<dbReference type="CDD" id="cd00063">
    <property type="entry name" value="FN3"/>
    <property type="match status" value="1"/>
</dbReference>
<reference evidence="12" key="1">
    <citation type="submission" date="2025-08" db="UniProtKB">
        <authorList>
            <consortium name="Ensembl"/>
        </authorList>
    </citation>
    <scope>IDENTIFICATION</scope>
</reference>
<keyword evidence="2 9" id="KW-0812">Transmembrane</keyword>
<evidence type="ECO:0000256" key="7">
    <source>
        <dbReference type="ARBA" id="ARBA00023170"/>
    </source>
</evidence>
<dbReference type="OrthoDB" id="8906725at2759"/>
<evidence type="ECO:0000256" key="6">
    <source>
        <dbReference type="ARBA" id="ARBA00023157"/>
    </source>
</evidence>
<name>A0A8C5M2W0_9ANUR</name>
<comment type="subcellular location">
    <subcellularLocation>
        <location evidence="1">Membrane</location>
        <topology evidence="1">Single-pass type I membrane protein</topology>
    </subcellularLocation>
</comment>
<reference evidence="12" key="2">
    <citation type="submission" date="2025-09" db="UniProtKB">
        <authorList>
            <consortium name="Ensembl"/>
        </authorList>
    </citation>
    <scope>IDENTIFICATION</scope>
</reference>
<dbReference type="AlphaFoldDB" id="A0A8C5M2W0"/>
<evidence type="ECO:0000256" key="10">
    <source>
        <dbReference type="SAM" id="SignalP"/>
    </source>
</evidence>
<feature type="chain" id="PRO_5034366910" description="Cytokine receptor common subunit beta N-terminal domain-containing protein" evidence="10">
    <location>
        <begin position="25"/>
        <end position="634"/>
    </location>
</feature>
<keyword evidence="13" id="KW-1185">Reference proteome</keyword>
<keyword evidence="3 10" id="KW-0732">Signal</keyword>
<dbReference type="PANTHER" id="PTHR23037">
    <property type="entry name" value="CYTOKINE RECEPTOR"/>
    <property type="match status" value="1"/>
</dbReference>
<evidence type="ECO:0000313" key="12">
    <source>
        <dbReference type="Ensembl" id="ENSLLEP00000007046.1"/>
    </source>
</evidence>
<dbReference type="GO" id="GO:0009897">
    <property type="term" value="C:external side of plasma membrane"/>
    <property type="evidence" value="ECO:0007669"/>
    <property type="project" value="TreeGrafter"/>
</dbReference>
<feature type="domain" description="Cytokine receptor common subunit beta N-terminal" evidence="11">
    <location>
        <begin position="45"/>
        <end position="125"/>
    </location>
</feature>
<protein>
    <recommendedName>
        <fullName evidence="11">Cytokine receptor common subunit beta N-terminal domain-containing protein</fullName>
    </recommendedName>
</protein>